<feature type="transmembrane region" description="Helical" evidence="7">
    <location>
        <begin position="23"/>
        <end position="45"/>
    </location>
</feature>
<comment type="subcellular location">
    <subcellularLocation>
        <location evidence="1">Membrane</location>
        <topology evidence="1">Multi-pass membrane protein</topology>
    </subcellularLocation>
</comment>
<evidence type="ECO:0000256" key="5">
    <source>
        <dbReference type="ARBA" id="ARBA00022989"/>
    </source>
</evidence>
<evidence type="ECO:0000256" key="6">
    <source>
        <dbReference type="ARBA" id="ARBA00023136"/>
    </source>
</evidence>
<feature type="transmembrane region" description="Helical" evidence="7">
    <location>
        <begin position="51"/>
        <end position="72"/>
    </location>
</feature>
<feature type="transmembrane region" description="Helical" evidence="7">
    <location>
        <begin position="77"/>
        <end position="94"/>
    </location>
</feature>
<feature type="transmembrane region" description="Helical" evidence="7">
    <location>
        <begin position="243"/>
        <end position="264"/>
    </location>
</feature>
<organism evidence="8 9">
    <name type="scientific">Falsibacillus albus</name>
    <dbReference type="NCBI Taxonomy" id="2478915"/>
    <lineage>
        <taxon>Bacteria</taxon>
        <taxon>Bacillati</taxon>
        <taxon>Bacillota</taxon>
        <taxon>Bacilli</taxon>
        <taxon>Bacillales</taxon>
        <taxon>Bacillaceae</taxon>
        <taxon>Falsibacillus</taxon>
    </lineage>
</organism>
<dbReference type="Proteomes" id="UP000276770">
    <property type="component" value="Unassembled WGS sequence"/>
</dbReference>
<dbReference type="InterPro" id="IPR045018">
    <property type="entry name" value="Azg-like"/>
</dbReference>
<feature type="transmembrane region" description="Helical" evidence="7">
    <location>
        <begin position="135"/>
        <end position="152"/>
    </location>
</feature>
<name>A0A3L7K3E5_9BACI</name>
<keyword evidence="5 7" id="KW-1133">Transmembrane helix</keyword>
<dbReference type="PANTHER" id="PTHR43337:SF2">
    <property type="entry name" value="XANTHINE_URACIL PERMEASE"/>
    <property type="match status" value="1"/>
</dbReference>
<dbReference type="GO" id="GO:0005886">
    <property type="term" value="C:plasma membrane"/>
    <property type="evidence" value="ECO:0007669"/>
    <property type="project" value="TreeGrafter"/>
</dbReference>
<keyword evidence="9" id="KW-1185">Reference proteome</keyword>
<feature type="transmembrane region" description="Helical" evidence="7">
    <location>
        <begin position="412"/>
        <end position="430"/>
    </location>
</feature>
<feature type="transmembrane region" description="Helical" evidence="7">
    <location>
        <begin position="100"/>
        <end position="123"/>
    </location>
</feature>
<dbReference type="OrthoDB" id="9808458at2"/>
<evidence type="ECO:0000256" key="7">
    <source>
        <dbReference type="SAM" id="Phobius"/>
    </source>
</evidence>
<dbReference type="AlphaFoldDB" id="A0A3L7K3E5"/>
<feature type="transmembrane region" description="Helical" evidence="7">
    <location>
        <begin position="198"/>
        <end position="215"/>
    </location>
</feature>
<evidence type="ECO:0000256" key="2">
    <source>
        <dbReference type="ARBA" id="ARBA00005697"/>
    </source>
</evidence>
<feature type="transmembrane region" description="Helical" evidence="7">
    <location>
        <begin position="343"/>
        <end position="362"/>
    </location>
</feature>
<evidence type="ECO:0000256" key="3">
    <source>
        <dbReference type="ARBA" id="ARBA00022448"/>
    </source>
</evidence>
<dbReference type="InterPro" id="IPR006043">
    <property type="entry name" value="NCS2"/>
</dbReference>
<dbReference type="GO" id="GO:0005345">
    <property type="term" value="F:purine nucleobase transmembrane transporter activity"/>
    <property type="evidence" value="ECO:0007669"/>
    <property type="project" value="TreeGrafter"/>
</dbReference>
<gene>
    <name evidence="8" type="ORF">D9X91_12140</name>
</gene>
<keyword evidence="3" id="KW-0813">Transport</keyword>
<reference evidence="8 9" key="1">
    <citation type="submission" date="2018-10" db="EMBL/GenBank/DDBJ databases">
        <title>Falsibacillus sp. genome draft.</title>
        <authorList>
            <person name="Shi S."/>
        </authorList>
    </citation>
    <scope>NUCLEOTIDE SEQUENCE [LARGE SCALE GENOMIC DNA]</scope>
    <source>
        <strain evidence="8 9">GY 10110</strain>
    </source>
</reference>
<comment type="similarity">
    <text evidence="2">Belongs to the nucleobase:cation symporter-2 (NCS2) (TC 2.A.40) family. Azg-like subfamily.</text>
</comment>
<accession>A0A3L7K3E5</accession>
<evidence type="ECO:0000313" key="8">
    <source>
        <dbReference type="EMBL" id="RLQ95232.1"/>
    </source>
</evidence>
<dbReference type="RefSeq" id="WP_121680887.1">
    <property type="nucleotide sequence ID" value="NZ_RCVZ01000007.1"/>
</dbReference>
<comment type="caution">
    <text evidence="8">The sequence shown here is derived from an EMBL/GenBank/DDBJ whole genome shotgun (WGS) entry which is preliminary data.</text>
</comment>
<evidence type="ECO:0000256" key="4">
    <source>
        <dbReference type="ARBA" id="ARBA00022692"/>
    </source>
</evidence>
<evidence type="ECO:0000313" key="9">
    <source>
        <dbReference type="Proteomes" id="UP000276770"/>
    </source>
</evidence>
<keyword evidence="6 7" id="KW-0472">Membrane</keyword>
<feature type="transmembrane region" description="Helical" evidence="7">
    <location>
        <begin position="374"/>
        <end position="400"/>
    </location>
</feature>
<feature type="transmembrane region" description="Helical" evidence="7">
    <location>
        <begin position="315"/>
        <end position="336"/>
    </location>
</feature>
<keyword evidence="4 7" id="KW-0812">Transmembrane</keyword>
<evidence type="ECO:0000256" key="1">
    <source>
        <dbReference type="ARBA" id="ARBA00004141"/>
    </source>
</evidence>
<feature type="transmembrane region" description="Helical" evidence="7">
    <location>
        <begin position="172"/>
        <end position="191"/>
    </location>
</feature>
<dbReference type="Pfam" id="PF00860">
    <property type="entry name" value="Xan_ur_permease"/>
    <property type="match status" value="1"/>
</dbReference>
<dbReference type="PANTHER" id="PTHR43337">
    <property type="entry name" value="XANTHINE/URACIL PERMEASE C887.17-RELATED"/>
    <property type="match status" value="1"/>
</dbReference>
<protein>
    <submittedName>
        <fullName evidence="8">NCS2 family permease</fullName>
    </submittedName>
</protein>
<proteinExistence type="inferred from homology"/>
<dbReference type="EMBL" id="RCVZ01000007">
    <property type="protein sequence ID" value="RLQ95232.1"/>
    <property type="molecule type" value="Genomic_DNA"/>
</dbReference>
<sequence length="431" mass="46445">MKNLLHKRLFDLEHHQTTVKKELMAGLVGFFTIVYIIAVNSFILAEAGIPIEGAVLATILTSFAGCMVMGFWANAPILLVPGMGINALFTYTLVQSMELSWQEALAVVFVSGIAFTIISFTPLTKMMSNAIPQSLKDSITIGLGFFLMLIGLEKGGIVIRGANSIISLGDLSSPKVLATILTFLIAIILFLRNVKGNFLWSILIGTVIAALFGILPEAHSMSFSLSAYGDVFGGMSFDKWTSFPFWVAAFSITMVLVFENIGLVHGHTKFMGHPEKFERAFQANGISALLSGLLGSSPTVSTVESSAAIAAGGKTGLTSVTTGILFLTSILFIPYIKLMPDNAVAPILMLIGGLMVENLRSLDFSDLTEAFPSIFIIAMIPFTYSIADGIAIGFILYPILKLSIGKAKEVSAPLYIIAGLFLMNFIFHFIH</sequence>